<evidence type="ECO:0000256" key="3">
    <source>
        <dbReference type="ARBA" id="ARBA00022475"/>
    </source>
</evidence>
<dbReference type="PROSITE" id="PS50990">
    <property type="entry name" value="PEPTIDASE_C39"/>
    <property type="match status" value="1"/>
</dbReference>
<dbReference type="Gene3D" id="1.20.1560.10">
    <property type="entry name" value="ABC transporter type 1, transmembrane domain"/>
    <property type="match status" value="1"/>
</dbReference>
<keyword evidence="15" id="KW-1185">Reference proteome</keyword>
<dbReference type="Proteomes" id="UP000324611">
    <property type="component" value="Unassembled WGS sequence"/>
</dbReference>
<dbReference type="GO" id="GO:0015421">
    <property type="term" value="F:ABC-type oligopeptide transporter activity"/>
    <property type="evidence" value="ECO:0007669"/>
    <property type="project" value="TreeGrafter"/>
</dbReference>
<dbReference type="GO" id="GO:0006508">
    <property type="term" value="P:proteolysis"/>
    <property type="evidence" value="ECO:0007669"/>
    <property type="project" value="InterPro"/>
</dbReference>
<evidence type="ECO:0000256" key="5">
    <source>
        <dbReference type="ARBA" id="ARBA00022741"/>
    </source>
</evidence>
<dbReference type="Gene3D" id="3.90.70.10">
    <property type="entry name" value="Cysteine proteinases"/>
    <property type="match status" value="1"/>
</dbReference>
<dbReference type="GO" id="GO:0005886">
    <property type="term" value="C:plasma membrane"/>
    <property type="evidence" value="ECO:0007669"/>
    <property type="project" value="UniProtKB-SubCell"/>
</dbReference>
<evidence type="ECO:0000256" key="4">
    <source>
        <dbReference type="ARBA" id="ARBA00022692"/>
    </source>
</evidence>
<dbReference type="PANTHER" id="PTHR43394:SF1">
    <property type="entry name" value="ATP-BINDING CASSETTE SUB-FAMILY B MEMBER 10, MITOCHONDRIAL"/>
    <property type="match status" value="1"/>
</dbReference>
<dbReference type="InterPro" id="IPR003439">
    <property type="entry name" value="ABC_transporter-like_ATP-bd"/>
</dbReference>
<evidence type="ECO:0000259" key="12">
    <source>
        <dbReference type="PROSITE" id="PS50929"/>
    </source>
</evidence>
<feature type="domain" description="ABC transporter" evidence="11">
    <location>
        <begin position="483"/>
        <end position="720"/>
    </location>
</feature>
<dbReference type="GO" id="GO:0016887">
    <property type="term" value="F:ATP hydrolysis activity"/>
    <property type="evidence" value="ECO:0007669"/>
    <property type="project" value="InterPro"/>
</dbReference>
<keyword evidence="9 10" id="KW-0472">Membrane</keyword>
<feature type="domain" description="ABC transmembrane type-1" evidence="12">
    <location>
        <begin position="169"/>
        <end position="450"/>
    </location>
</feature>
<dbReference type="GO" id="GO:0008233">
    <property type="term" value="F:peptidase activity"/>
    <property type="evidence" value="ECO:0007669"/>
    <property type="project" value="InterPro"/>
</dbReference>
<dbReference type="PANTHER" id="PTHR43394">
    <property type="entry name" value="ATP-DEPENDENT PERMEASE MDL1, MITOCHONDRIAL"/>
    <property type="match status" value="1"/>
</dbReference>
<dbReference type="AlphaFoldDB" id="A0A5B2VQ19"/>
<organism evidence="14 15">
    <name type="scientific">Chitinophaga agrisoli</name>
    <dbReference type="NCBI Taxonomy" id="2607653"/>
    <lineage>
        <taxon>Bacteria</taxon>
        <taxon>Pseudomonadati</taxon>
        <taxon>Bacteroidota</taxon>
        <taxon>Chitinophagia</taxon>
        <taxon>Chitinophagales</taxon>
        <taxon>Chitinophagaceae</taxon>
        <taxon>Chitinophaga</taxon>
    </lineage>
</organism>
<evidence type="ECO:0000256" key="7">
    <source>
        <dbReference type="ARBA" id="ARBA00022840"/>
    </source>
</evidence>
<keyword evidence="4 10" id="KW-0812">Transmembrane</keyword>
<evidence type="ECO:0000256" key="9">
    <source>
        <dbReference type="ARBA" id="ARBA00023136"/>
    </source>
</evidence>
<dbReference type="EMBL" id="VUOC01000004">
    <property type="protein sequence ID" value="KAA2240189.1"/>
    <property type="molecule type" value="Genomic_DNA"/>
</dbReference>
<keyword evidence="6" id="KW-0378">Hydrolase</keyword>
<proteinExistence type="predicted"/>
<comment type="caution">
    <text evidence="14">The sequence shown here is derived from an EMBL/GenBank/DDBJ whole genome shotgun (WGS) entry which is preliminary data.</text>
</comment>
<feature type="transmembrane region" description="Helical" evidence="10">
    <location>
        <begin position="282"/>
        <end position="301"/>
    </location>
</feature>
<evidence type="ECO:0000256" key="1">
    <source>
        <dbReference type="ARBA" id="ARBA00004651"/>
    </source>
</evidence>
<gene>
    <name evidence="14" type="ORF">F0L74_28905</name>
</gene>
<dbReference type="CDD" id="cd18571">
    <property type="entry name" value="ABC_6TM_peptidase_like"/>
    <property type="match status" value="1"/>
</dbReference>
<feature type="transmembrane region" description="Helical" evidence="10">
    <location>
        <begin position="171"/>
        <end position="192"/>
    </location>
</feature>
<dbReference type="Pfam" id="PF00005">
    <property type="entry name" value="ABC_tran"/>
    <property type="match status" value="1"/>
</dbReference>
<keyword evidence="2" id="KW-0813">Transport</keyword>
<evidence type="ECO:0000259" key="13">
    <source>
        <dbReference type="PROSITE" id="PS50990"/>
    </source>
</evidence>
<dbReference type="RefSeq" id="WP_149841367.1">
    <property type="nucleotide sequence ID" value="NZ_VUOC01000004.1"/>
</dbReference>
<dbReference type="SUPFAM" id="SSF52540">
    <property type="entry name" value="P-loop containing nucleoside triphosphate hydrolases"/>
    <property type="match status" value="1"/>
</dbReference>
<dbReference type="InterPro" id="IPR036640">
    <property type="entry name" value="ABC1_TM_sf"/>
</dbReference>
<protein>
    <submittedName>
        <fullName evidence="14">Peptidase domain-containing ABC transporter</fullName>
    </submittedName>
</protein>
<dbReference type="InterPro" id="IPR011527">
    <property type="entry name" value="ABC1_TM_dom"/>
</dbReference>
<feature type="transmembrane region" description="Helical" evidence="10">
    <location>
        <begin position="204"/>
        <end position="222"/>
    </location>
</feature>
<keyword evidence="7" id="KW-0067">ATP-binding</keyword>
<feature type="domain" description="Peptidase C39" evidence="13">
    <location>
        <begin position="10"/>
        <end position="130"/>
    </location>
</feature>
<dbReference type="Pfam" id="PF00664">
    <property type="entry name" value="ABC_membrane"/>
    <property type="match status" value="1"/>
</dbReference>
<evidence type="ECO:0000313" key="15">
    <source>
        <dbReference type="Proteomes" id="UP000324611"/>
    </source>
</evidence>
<sequence>MLRKFPFYKQYDEMDCGATCLRMIARHYGKDVSLDHLRKLTHTSRDGASLLALSEAAETLGFQTAGVKLSLDDLAEAAPFPCVAFWQQRHFIVVYKIKRDTIYVADPAHGLLEYSRRDFLQGWAMTDNTGIILSLEPSAGFHETEGPVSGTRNISVVFSYLSRFKGQLWQLLLGLLAGSAMQLVFPFLTQSIVDIGIRYHDLNFIYLVLFAQLMVFMGRTTVEILRGYIILHLGARLNINLLSDFFAKLMRLPLGFFDSKKIGDILQRIGDHQRIESFMTSGVLNTVFSLINLLVFSIILAVYNMQIFTVFAAGSLLYFGWVKQFMGKRAALDYKRFTQLSANQEKNLELITGMQEIKLHNAERLKRWQWQQLQVKLFRVNVKSLTLKQWQTGGAGIINEGKNIIIAFLAAKLVLQGDITLGVMLSVSYITGQLNAPIMQLVEFIQAFQDARLSLERINEIHAKADEEEQVEQKLQEAPGGDIRLNNLSFRYNQDPRAPYILQNINLVIPEKKVTAIVGASGSGKTTLLKLLLKFYEPTSGGITVGNTRLEHVRNSVWRDQCGVVMQEGFIFNDTVMNNIAVGEEAPDMQRIIHAAQIANIHELVEELPMKYRTPIGGNGMSLSTGQKQRILIARVVYKNPEVILFDEATSALDARNERVIVNNLHTVFEGRTVIVIAHRLSTVRNADKIVVLEKGAITEVGTHQQLVEERGFYFNLVRNQLELDA</sequence>
<keyword evidence="5" id="KW-0547">Nucleotide-binding</keyword>
<dbReference type="Pfam" id="PF03412">
    <property type="entry name" value="Peptidase_C39"/>
    <property type="match status" value="1"/>
</dbReference>
<evidence type="ECO:0000256" key="2">
    <source>
        <dbReference type="ARBA" id="ARBA00022448"/>
    </source>
</evidence>
<accession>A0A5B2VQ19</accession>
<dbReference type="InterPro" id="IPR005074">
    <property type="entry name" value="Peptidase_C39"/>
</dbReference>
<dbReference type="FunFam" id="3.40.50.300:FF:000299">
    <property type="entry name" value="ABC transporter ATP-binding protein/permease"/>
    <property type="match status" value="1"/>
</dbReference>
<evidence type="ECO:0000313" key="14">
    <source>
        <dbReference type="EMBL" id="KAA2240189.1"/>
    </source>
</evidence>
<dbReference type="InterPro" id="IPR003593">
    <property type="entry name" value="AAA+_ATPase"/>
</dbReference>
<dbReference type="SUPFAM" id="SSF90123">
    <property type="entry name" value="ABC transporter transmembrane region"/>
    <property type="match status" value="1"/>
</dbReference>
<evidence type="ECO:0000259" key="11">
    <source>
        <dbReference type="PROSITE" id="PS50893"/>
    </source>
</evidence>
<keyword evidence="3" id="KW-1003">Cell membrane</keyword>
<dbReference type="InterPro" id="IPR027417">
    <property type="entry name" value="P-loop_NTPase"/>
</dbReference>
<dbReference type="GO" id="GO:0005524">
    <property type="term" value="F:ATP binding"/>
    <property type="evidence" value="ECO:0007669"/>
    <property type="project" value="UniProtKB-KW"/>
</dbReference>
<dbReference type="PROSITE" id="PS50893">
    <property type="entry name" value="ABC_TRANSPORTER_2"/>
    <property type="match status" value="1"/>
</dbReference>
<comment type="subcellular location">
    <subcellularLocation>
        <location evidence="1">Cell membrane</location>
        <topology evidence="1">Multi-pass membrane protein</topology>
    </subcellularLocation>
</comment>
<keyword evidence="8 10" id="KW-1133">Transmembrane helix</keyword>
<dbReference type="SMART" id="SM00382">
    <property type="entry name" value="AAA"/>
    <property type="match status" value="1"/>
</dbReference>
<evidence type="ECO:0000256" key="8">
    <source>
        <dbReference type="ARBA" id="ARBA00022989"/>
    </source>
</evidence>
<dbReference type="Gene3D" id="3.40.50.300">
    <property type="entry name" value="P-loop containing nucleotide triphosphate hydrolases"/>
    <property type="match status" value="1"/>
</dbReference>
<reference evidence="14 15" key="2">
    <citation type="submission" date="2019-09" db="EMBL/GenBank/DDBJ databases">
        <authorList>
            <person name="Jin C."/>
        </authorList>
    </citation>
    <scope>NUCLEOTIDE SEQUENCE [LARGE SCALE GENOMIC DNA]</scope>
    <source>
        <strain evidence="14 15">BN140078</strain>
    </source>
</reference>
<dbReference type="InterPro" id="IPR039421">
    <property type="entry name" value="Type_1_exporter"/>
</dbReference>
<name>A0A5B2VQ19_9BACT</name>
<dbReference type="CDD" id="cd02418">
    <property type="entry name" value="Peptidase_C39B"/>
    <property type="match status" value="1"/>
</dbReference>
<reference evidence="14 15" key="1">
    <citation type="submission" date="2019-09" db="EMBL/GenBank/DDBJ databases">
        <title>Chitinophaga ginsengihumi sp. nov., isolated from soil of ginseng rhizosphere.</title>
        <authorList>
            <person name="Lee J."/>
        </authorList>
    </citation>
    <scope>NUCLEOTIDE SEQUENCE [LARGE SCALE GENOMIC DNA]</scope>
    <source>
        <strain evidence="14 15">BN140078</strain>
    </source>
</reference>
<evidence type="ECO:0000256" key="10">
    <source>
        <dbReference type="SAM" id="Phobius"/>
    </source>
</evidence>
<dbReference type="PROSITE" id="PS50929">
    <property type="entry name" value="ABC_TM1F"/>
    <property type="match status" value="1"/>
</dbReference>
<evidence type="ECO:0000256" key="6">
    <source>
        <dbReference type="ARBA" id="ARBA00022801"/>
    </source>
</evidence>